<keyword evidence="2" id="KW-1185">Reference proteome</keyword>
<proteinExistence type="predicted"/>
<protein>
    <submittedName>
        <fullName evidence="1">Uncharacterized protein</fullName>
    </submittedName>
</protein>
<reference evidence="1 2" key="1">
    <citation type="submission" date="2024-01" db="EMBL/GenBank/DDBJ databases">
        <title>A draft genome for the cacao thread blight pathogen Marasmiellus scandens.</title>
        <authorList>
            <person name="Baruah I.K."/>
            <person name="Leung J."/>
            <person name="Bukari Y."/>
            <person name="Amoako-Attah I."/>
            <person name="Meinhardt L.W."/>
            <person name="Bailey B.A."/>
            <person name="Cohen S.P."/>
        </authorList>
    </citation>
    <scope>NUCLEOTIDE SEQUENCE [LARGE SCALE GENOMIC DNA]</scope>
    <source>
        <strain evidence="1 2">GH-19</strain>
    </source>
</reference>
<evidence type="ECO:0000313" key="1">
    <source>
        <dbReference type="EMBL" id="KAK7446975.1"/>
    </source>
</evidence>
<dbReference type="EMBL" id="JBANRG010000042">
    <property type="protein sequence ID" value="KAK7446975.1"/>
    <property type="molecule type" value="Genomic_DNA"/>
</dbReference>
<evidence type="ECO:0000313" key="2">
    <source>
        <dbReference type="Proteomes" id="UP001498398"/>
    </source>
</evidence>
<sequence>MAEPAPSSRSSSPADDELTELKVKISVHLNTYTRVQGGKKNKEQKSLKVKEIEHLFQPSADGYLDLMTQALERHALSNTFTVSKTSTFPFKLQVPPTTKASATSIDNTQDYIDAAHKILQNPLMSRYFSGKNPTKTNKTLLIV</sequence>
<dbReference type="Proteomes" id="UP001498398">
    <property type="component" value="Unassembled WGS sequence"/>
</dbReference>
<accession>A0ABR1J3A0</accession>
<gene>
    <name evidence="1" type="ORF">VKT23_014188</name>
</gene>
<organism evidence="1 2">
    <name type="scientific">Marasmiellus scandens</name>
    <dbReference type="NCBI Taxonomy" id="2682957"/>
    <lineage>
        <taxon>Eukaryota</taxon>
        <taxon>Fungi</taxon>
        <taxon>Dikarya</taxon>
        <taxon>Basidiomycota</taxon>
        <taxon>Agaricomycotina</taxon>
        <taxon>Agaricomycetes</taxon>
        <taxon>Agaricomycetidae</taxon>
        <taxon>Agaricales</taxon>
        <taxon>Marasmiineae</taxon>
        <taxon>Omphalotaceae</taxon>
        <taxon>Marasmiellus</taxon>
    </lineage>
</organism>
<name>A0ABR1J3A0_9AGAR</name>
<comment type="caution">
    <text evidence="1">The sequence shown here is derived from an EMBL/GenBank/DDBJ whole genome shotgun (WGS) entry which is preliminary data.</text>
</comment>